<sequence length="350" mass="39185">MNKIGLILLFLIFLCAGISAQEKEFVIRGQIPGMRDSIAVSLLTAEELPTTTICETVVKNGCFELRGRVKSPMLCTLITTNIRSLAEGEEIRWTYTPVFVDNVDMRVQASHYDRIPLDAPITSDFKITGGRVQADFNEYNLWKLQGKGDKDFILANPSSAISVYLGNKMLRRGYNLMREEVEGLEKAIVGAPDDPERFATFLRNCALAKLTAKGNSIVNLPLNDINGKACELSEVIPTGKYVLVDFWATWCGPCVAAIPGIKELAERFPEDLVVIGVSCDTDLNAWKVAIEKKQAKWAQYVLTKQGYKDFLEKYQISGVPYFLILDKEGRVISNPKHVEEIKQEVEHLCK</sequence>
<feature type="domain" description="Thioredoxin" evidence="5">
    <location>
        <begin position="211"/>
        <end position="350"/>
    </location>
</feature>
<dbReference type="RefSeq" id="WP_118260584.1">
    <property type="nucleotide sequence ID" value="NZ_CALBWO010000017.1"/>
</dbReference>
<gene>
    <name evidence="6" type="ORF">DWW18_10825</name>
</gene>
<proteinExistence type="predicted"/>
<dbReference type="Proteomes" id="UP000283589">
    <property type="component" value="Unassembled WGS sequence"/>
</dbReference>
<comment type="subcellular location">
    <subcellularLocation>
        <location evidence="1">Cell envelope</location>
    </subcellularLocation>
</comment>
<evidence type="ECO:0000313" key="6">
    <source>
        <dbReference type="EMBL" id="RGV33377.1"/>
    </source>
</evidence>
<dbReference type="PANTHER" id="PTHR42852:SF6">
    <property type="entry name" value="THIOL:DISULFIDE INTERCHANGE PROTEIN DSBE"/>
    <property type="match status" value="1"/>
</dbReference>
<dbReference type="STRING" id="1121130.GCA_000519105_02085"/>
<organism evidence="6 7">
    <name type="scientific">Butyricimonas virosa</name>
    <dbReference type="NCBI Taxonomy" id="544645"/>
    <lineage>
        <taxon>Bacteria</taxon>
        <taxon>Pseudomonadati</taxon>
        <taxon>Bacteroidota</taxon>
        <taxon>Bacteroidia</taxon>
        <taxon>Bacteroidales</taxon>
        <taxon>Odoribacteraceae</taxon>
        <taxon>Butyricimonas</taxon>
    </lineage>
</organism>
<dbReference type="InterPro" id="IPR013766">
    <property type="entry name" value="Thioredoxin_domain"/>
</dbReference>
<keyword evidence="4" id="KW-0676">Redox-active center</keyword>
<keyword evidence="2" id="KW-0201">Cytochrome c-type biogenesis</keyword>
<evidence type="ECO:0000259" key="5">
    <source>
        <dbReference type="PROSITE" id="PS51352"/>
    </source>
</evidence>
<comment type="caution">
    <text evidence="6">The sequence shown here is derived from an EMBL/GenBank/DDBJ whole genome shotgun (WGS) entry which is preliminary data.</text>
</comment>
<name>A0A412X003_9BACT</name>
<keyword evidence="3" id="KW-1015">Disulfide bond</keyword>
<dbReference type="SUPFAM" id="SSF52833">
    <property type="entry name" value="Thioredoxin-like"/>
    <property type="match status" value="1"/>
</dbReference>
<dbReference type="InterPro" id="IPR025380">
    <property type="entry name" value="DUF4369"/>
</dbReference>
<protein>
    <submittedName>
        <fullName evidence="6">AhpC/TSA family protein</fullName>
    </submittedName>
</protein>
<evidence type="ECO:0000256" key="1">
    <source>
        <dbReference type="ARBA" id="ARBA00004196"/>
    </source>
</evidence>
<evidence type="ECO:0000256" key="2">
    <source>
        <dbReference type="ARBA" id="ARBA00022748"/>
    </source>
</evidence>
<dbReference type="Pfam" id="PF13905">
    <property type="entry name" value="Thioredoxin_8"/>
    <property type="match status" value="1"/>
</dbReference>
<dbReference type="PANTHER" id="PTHR42852">
    <property type="entry name" value="THIOL:DISULFIDE INTERCHANGE PROTEIN DSBE"/>
    <property type="match status" value="1"/>
</dbReference>
<dbReference type="Pfam" id="PF14289">
    <property type="entry name" value="DUF4369"/>
    <property type="match status" value="1"/>
</dbReference>
<dbReference type="GO" id="GO:0017004">
    <property type="term" value="P:cytochrome complex assembly"/>
    <property type="evidence" value="ECO:0007669"/>
    <property type="project" value="UniProtKB-KW"/>
</dbReference>
<dbReference type="CDD" id="cd02966">
    <property type="entry name" value="TlpA_like_family"/>
    <property type="match status" value="1"/>
</dbReference>
<dbReference type="GO" id="GO:0030313">
    <property type="term" value="C:cell envelope"/>
    <property type="evidence" value="ECO:0007669"/>
    <property type="project" value="UniProtKB-SubCell"/>
</dbReference>
<dbReference type="EMBL" id="QRZA01000013">
    <property type="protein sequence ID" value="RGV33377.1"/>
    <property type="molecule type" value="Genomic_DNA"/>
</dbReference>
<accession>A0A412X003</accession>
<dbReference type="InterPro" id="IPR050553">
    <property type="entry name" value="Thioredoxin_ResA/DsbE_sf"/>
</dbReference>
<dbReference type="PROSITE" id="PS51352">
    <property type="entry name" value="THIOREDOXIN_2"/>
    <property type="match status" value="1"/>
</dbReference>
<dbReference type="InterPro" id="IPR036249">
    <property type="entry name" value="Thioredoxin-like_sf"/>
</dbReference>
<dbReference type="InterPro" id="IPR012336">
    <property type="entry name" value="Thioredoxin-like_fold"/>
</dbReference>
<evidence type="ECO:0000256" key="3">
    <source>
        <dbReference type="ARBA" id="ARBA00023157"/>
    </source>
</evidence>
<dbReference type="Gene3D" id="3.40.30.10">
    <property type="entry name" value="Glutaredoxin"/>
    <property type="match status" value="1"/>
</dbReference>
<dbReference type="AlphaFoldDB" id="A0A412X003"/>
<evidence type="ECO:0000256" key="4">
    <source>
        <dbReference type="ARBA" id="ARBA00023284"/>
    </source>
</evidence>
<evidence type="ECO:0000313" key="7">
    <source>
        <dbReference type="Proteomes" id="UP000283589"/>
    </source>
</evidence>
<reference evidence="6 7" key="1">
    <citation type="submission" date="2018-08" db="EMBL/GenBank/DDBJ databases">
        <title>A genome reference for cultivated species of the human gut microbiota.</title>
        <authorList>
            <person name="Zou Y."/>
            <person name="Xue W."/>
            <person name="Luo G."/>
        </authorList>
    </citation>
    <scope>NUCLEOTIDE SEQUENCE [LARGE SCALE GENOMIC DNA]</scope>
    <source>
        <strain evidence="6 7">AF14-49</strain>
    </source>
</reference>